<feature type="region of interest" description="Disordered" evidence="1">
    <location>
        <begin position="67"/>
        <end position="99"/>
    </location>
</feature>
<feature type="compositionally biased region" description="Low complexity" evidence="1">
    <location>
        <begin position="67"/>
        <end position="94"/>
    </location>
</feature>
<name>A0A060Z8L3_ONCMY</name>
<reference evidence="2" key="2">
    <citation type="submission" date="2014-03" db="EMBL/GenBank/DDBJ databases">
        <authorList>
            <person name="Genoscope - CEA"/>
        </authorList>
    </citation>
    <scope>NUCLEOTIDE SEQUENCE</scope>
</reference>
<accession>A0A060Z8L3</accession>
<evidence type="ECO:0008006" key="4">
    <source>
        <dbReference type="Google" id="ProtNLM"/>
    </source>
</evidence>
<feature type="non-terminal residue" evidence="2">
    <location>
        <position position="130"/>
    </location>
</feature>
<reference evidence="2" key="1">
    <citation type="journal article" date="2014" name="Nat. Commun.">
        <title>The rainbow trout genome provides novel insights into evolution after whole-genome duplication in vertebrates.</title>
        <authorList>
            <person name="Berthelot C."/>
            <person name="Brunet F."/>
            <person name="Chalopin D."/>
            <person name="Juanchich A."/>
            <person name="Bernard M."/>
            <person name="Noel B."/>
            <person name="Bento P."/>
            <person name="Da Silva C."/>
            <person name="Labadie K."/>
            <person name="Alberti A."/>
            <person name="Aury J.M."/>
            <person name="Louis A."/>
            <person name="Dehais P."/>
            <person name="Bardou P."/>
            <person name="Montfort J."/>
            <person name="Klopp C."/>
            <person name="Cabau C."/>
            <person name="Gaspin C."/>
            <person name="Thorgaard G.H."/>
            <person name="Boussaha M."/>
            <person name="Quillet E."/>
            <person name="Guyomard R."/>
            <person name="Galiana D."/>
            <person name="Bobe J."/>
            <person name="Volff J.N."/>
            <person name="Genet C."/>
            <person name="Wincker P."/>
            <person name="Jaillon O."/>
            <person name="Roest Crollius H."/>
            <person name="Guiguen Y."/>
        </authorList>
    </citation>
    <scope>NUCLEOTIDE SEQUENCE [LARGE SCALE GENOMIC DNA]</scope>
</reference>
<dbReference type="AlphaFoldDB" id="A0A060Z8L3"/>
<dbReference type="EMBL" id="FR956780">
    <property type="protein sequence ID" value="CDR00418.1"/>
    <property type="molecule type" value="Genomic_DNA"/>
</dbReference>
<proteinExistence type="predicted"/>
<organism evidence="2 3">
    <name type="scientific">Oncorhynchus mykiss</name>
    <name type="common">Rainbow trout</name>
    <name type="synonym">Salmo gairdneri</name>
    <dbReference type="NCBI Taxonomy" id="8022"/>
    <lineage>
        <taxon>Eukaryota</taxon>
        <taxon>Metazoa</taxon>
        <taxon>Chordata</taxon>
        <taxon>Craniata</taxon>
        <taxon>Vertebrata</taxon>
        <taxon>Euteleostomi</taxon>
        <taxon>Actinopterygii</taxon>
        <taxon>Neopterygii</taxon>
        <taxon>Teleostei</taxon>
        <taxon>Protacanthopterygii</taxon>
        <taxon>Salmoniformes</taxon>
        <taxon>Salmonidae</taxon>
        <taxon>Salmoninae</taxon>
        <taxon>Oncorhynchus</taxon>
    </lineage>
</organism>
<dbReference type="Proteomes" id="UP000193380">
    <property type="component" value="Unassembled WGS sequence"/>
</dbReference>
<dbReference type="STRING" id="8022.A0A060Z8L3"/>
<feature type="compositionally biased region" description="Pro residues" evidence="1">
    <location>
        <begin position="9"/>
        <end position="18"/>
    </location>
</feature>
<protein>
    <recommendedName>
        <fullName evidence="4">Collagen IV NC1 domain-containing protein</fullName>
    </recommendedName>
</protein>
<dbReference type="PaxDb" id="8022-A0A060Z8L3"/>
<evidence type="ECO:0000256" key="1">
    <source>
        <dbReference type="SAM" id="MobiDB-lite"/>
    </source>
</evidence>
<evidence type="ECO:0000313" key="3">
    <source>
        <dbReference type="Proteomes" id="UP000193380"/>
    </source>
</evidence>
<gene>
    <name evidence="2" type="ORF">GSONMT00007733001</name>
</gene>
<feature type="region of interest" description="Disordered" evidence="1">
    <location>
        <begin position="1"/>
        <end position="49"/>
    </location>
</feature>
<sequence>MTSILLPPSLSPFGPPGRPGLAGVDGIPGPPGTMLMLPFRHGGDSQKGPVVSAQEAQAQAILQQTKMSLKGPPGPLGLTGRPGPLGLTGPSGLKGDAGDHGPRVRGYSILTCYHRAVKILMYPAGLTLSL</sequence>
<evidence type="ECO:0000313" key="2">
    <source>
        <dbReference type="EMBL" id="CDR00418.1"/>
    </source>
</evidence>